<keyword evidence="1" id="KW-0812">Transmembrane</keyword>
<evidence type="ECO:0000313" key="2">
    <source>
        <dbReference type="EMBL" id="BAN64918.1"/>
    </source>
</evidence>
<keyword evidence="1" id="KW-0472">Membrane</keyword>
<dbReference type="AlphaFoldDB" id="S6B0Q8"/>
<dbReference type="EMBL" id="AK441124">
    <property type="protein sequence ID" value="BAN64918.1"/>
    <property type="molecule type" value="mRNA"/>
</dbReference>
<protein>
    <submittedName>
        <fullName evidence="2">Uncharacterized protein</fullName>
    </submittedName>
</protein>
<name>S6B0Q8_BABBO</name>
<accession>S6B0Q8</accession>
<reference evidence="2" key="1">
    <citation type="journal article" date="2014" name="BMC Genomics">
        <title>The Babesia bovis gene and promoter model: an update from full-length EST analysis.</title>
        <authorList>
            <person name="Yamagishi J."/>
            <person name="Wakaguri H."/>
            <person name="Yokoyama N."/>
            <person name="Yamashita R."/>
            <person name="Suzuki Y."/>
            <person name="Xuan X."/>
            <person name="Igarashi I."/>
        </authorList>
    </citation>
    <scope>NUCLEOTIDE SEQUENCE</scope>
    <source>
        <strain evidence="2">Texas</strain>
    </source>
</reference>
<evidence type="ECO:0000256" key="1">
    <source>
        <dbReference type="SAM" id="Phobius"/>
    </source>
</evidence>
<keyword evidence="1" id="KW-1133">Transmembrane helix</keyword>
<organism evidence="2">
    <name type="scientific">Babesia bovis</name>
    <dbReference type="NCBI Taxonomy" id="5865"/>
    <lineage>
        <taxon>Eukaryota</taxon>
        <taxon>Sar</taxon>
        <taxon>Alveolata</taxon>
        <taxon>Apicomplexa</taxon>
        <taxon>Aconoidasida</taxon>
        <taxon>Piroplasmida</taxon>
        <taxon>Babesiidae</taxon>
        <taxon>Babesia</taxon>
    </lineage>
</organism>
<feature type="transmembrane region" description="Helical" evidence="1">
    <location>
        <begin position="49"/>
        <end position="79"/>
    </location>
</feature>
<sequence length="82" mass="9375">MLAISGVTLVNLRRAFLLILATFSVKQCTHLHKYKPTVINQYNVVTSRFYFVCFLFSTAGFYLAISFNLALFSALYYLFGLC</sequence>
<proteinExistence type="evidence at transcript level"/>